<gene>
    <name evidence="3" type="primary">LOC111145510</name>
</gene>
<feature type="compositionally biased region" description="Basic residues" evidence="1">
    <location>
        <begin position="68"/>
        <end position="77"/>
    </location>
</feature>
<evidence type="ECO:0000313" key="2">
    <source>
        <dbReference type="Proteomes" id="UP000248482"/>
    </source>
</evidence>
<name>A0A2Y9JE94_ENHLU</name>
<dbReference type="KEGG" id="elk:111145510"/>
<feature type="compositionally biased region" description="Low complexity" evidence="1">
    <location>
        <begin position="193"/>
        <end position="265"/>
    </location>
</feature>
<reference evidence="3" key="1">
    <citation type="submission" date="2025-08" db="UniProtKB">
        <authorList>
            <consortium name="RefSeq"/>
        </authorList>
    </citation>
    <scope>IDENTIFICATION</scope>
    <source>
        <tissue evidence="3">Blood</tissue>
    </source>
</reference>
<organism evidence="2 3">
    <name type="scientific">Enhydra lutris kenyoni</name>
    <name type="common">northern sea otter</name>
    <dbReference type="NCBI Taxonomy" id="391180"/>
    <lineage>
        <taxon>Eukaryota</taxon>
        <taxon>Metazoa</taxon>
        <taxon>Chordata</taxon>
        <taxon>Craniata</taxon>
        <taxon>Vertebrata</taxon>
        <taxon>Euteleostomi</taxon>
        <taxon>Mammalia</taxon>
        <taxon>Eutheria</taxon>
        <taxon>Laurasiatheria</taxon>
        <taxon>Carnivora</taxon>
        <taxon>Caniformia</taxon>
        <taxon>Musteloidea</taxon>
        <taxon>Mustelidae</taxon>
        <taxon>Lutrinae</taxon>
        <taxon>Enhydra</taxon>
    </lineage>
</organism>
<accession>A0A2Y9JE94</accession>
<dbReference type="AlphaFoldDB" id="A0A2Y9JE94"/>
<evidence type="ECO:0000313" key="3">
    <source>
        <dbReference type="RefSeq" id="XP_022356110.1"/>
    </source>
</evidence>
<dbReference type="Proteomes" id="UP000248482">
    <property type="component" value="Unplaced"/>
</dbReference>
<feature type="compositionally biased region" description="Pro residues" evidence="1">
    <location>
        <begin position="315"/>
        <end position="325"/>
    </location>
</feature>
<proteinExistence type="predicted"/>
<evidence type="ECO:0000256" key="1">
    <source>
        <dbReference type="SAM" id="MobiDB-lite"/>
    </source>
</evidence>
<keyword evidence="2" id="KW-1185">Reference proteome</keyword>
<protein>
    <submittedName>
        <fullName evidence="3">Basic proline-rich protein-like</fullName>
    </submittedName>
</protein>
<dbReference type="RefSeq" id="XP_022356110.1">
    <property type="nucleotide sequence ID" value="XM_022500402.1"/>
</dbReference>
<feature type="compositionally biased region" description="Basic and acidic residues" evidence="1">
    <location>
        <begin position="151"/>
        <end position="163"/>
    </location>
</feature>
<feature type="region of interest" description="Disordered" evidence="1">
    <location>
        <begin position="1"/>
        <end position="337"/>
    </location>
</feature>
<feature type="compositionally biased region" description="Basic residues" evidence="1">
    <location>
        <begin position="164"/>
        <end position="176"/>
    </location>
</feature>
<sequence length="337" mass="35719">MPEKHRGLNNLTASPFPDQPTSAEKDATRQRVFNRTRTEGRKLPVQRSSAPPPRARLPVRDPRPAPLRSRRQPRKGAKPPAPKVLLAAVCTPFPRPGLEQPVVRDRDPGRTAPRLLSRAPQVPRGAPGSDQRPAPNLGGWGRTAPLPPATEPRRARLTRERSRGRPARCVKPRRPLRGPDGSGSPRPRAYLEPAPGASAAAAPGAPTIRASRPRSTLSPAARRAPPSPGRGSRAPRGLPGAAAAARGRARTPAAAPARRAAAAPGHAEEEPPPPPPAPGLGPRERDGRARPRSRSALAAPRLPEGPAGSEEEETSPPPPPPPPPGAEEKVRPPARRR</sequence>
<dbReference type="GeneID" id="111145510"/>
<feature type="compositionally biased region" description="Low complexity" evidence="1">
    <location>
        <begin position="294"/>
        <end position="308"/>
    </location>
</feature>